<evidence type="ECO:0000313" key="3">
    <source>
        <dbReference type="EMBL" id="KXN69685.1"/>
    </source>
</evidence>
<feature type="compositionally biased region" description="Basic and acidic residues" evidence="1">
    <location>
        <begin position="107"/>
        <end position="133"/>
    </location>
</feature>
<keyword evidence="4" id="KW-1185">Reference proteome</keyword>
<evidence type="ECO:0000256" key="2">
    <source>
        <dbReference type="SAM" id="SignalP"/>
    </source>
</evidence>
<keyword evidence="2" id="KW-0732">Signal</keyword>
<gene>
    <name evidence="3" type="ORF">CONCODRAFT_165507</name>
</gene>
<organism evidence="3 4">
    <name type="scientific">Conidiobolus coronatus (strain ATCC 28846 / CBS 209.66 / NRRL 28638)</name>
    <name type="common">Delacroixia coronata</name>
    <dbReference type="NCBI Taxonomy" id="796925"/>
    <lineage>
        <taxon>Eukaryota</taxon>
        <taxon>Fungi</taxon>
        <taxon>Fungi incertae sedis</taxon>
        <taxon>Zoopagomycota</taxon>
        <taxon>Entomophthoromycotina</taxon>
        <taxon>Entomophthoromycetes</taxon>
        <taxon>Entomophthorales</taxon>
        <taxon>Ancylistaceae</taxon>
        <taxon>Conidiobolus</taxon>
    </lineage>
</organism>
<feature type="region of interest" description="Disordered" evidence="1">
    <location>
        <begin position="92"/>
        <end position="168"/>
    </location>
</feature>
<dbReference type="Proteomes" id="UP000070444">
    <property type="component" value="Unassembled WGS sequence"/>
</dbReference>
<feature type="compositionally biased region" description="Polar residues" evidence="1">
    <location>
        <begin position="97"/>
        <end position="106"/>
    </location>
</feature>
<proteinExistence type="predicted"/>
<protein>
    <submittedName>
        <fullName evidence="3">Uncharacterized protein</fullName>
    </submittedName>
</protein>
<sequence length="168" mass="18754">MKLITCSIPLFIISVSSAPPNYSGLFGDDFTKLFDGFNFEKEFNSLFKDPFDEFSNSFHGGLSNIDEIFKKAQDSFQDSFNQFQKQIDNISKLAKDSPNTDSVSESISKEFTTDPKTGKPEIKTHKEVHENGPHTHNAPVNEKEDTITDANTGELISSEMDNTTPESS</sequence>
<feature type="chain" id="PRO_5007294404" evidence="2">
    <location>
        <begin position="19"/>
        <end position="168"/>
    </location>
</feature>
<feature type="compositionally biased region" description="Polar residues" evidence="1">
    <location>
        <begin position="148"/>
        <end position="168"/>
    </location>
</feature>
<evidence type="ECO:0000256" key="1">
    <source>
        <dbReference type="SAM" id="MobiDB-lite"/>
    </source>
</evidence>
<reference evidence="3 4" key="1">
    <citation type="journal article" date="2015" name="Genome Biol. Evol.">
        <title>Phylogenomic analyses indicate that early fungi evolved digesting cell walls of algal ancestors of land plants.</title>
        <authorList>
            <person name="Chang Y."/>
            <person name="Wang S."/>
            <person name="Sekimoto S."/>
            <person name="Aerts A.L."/>
            <person name="Choi C."/>
            <person name="Clum A."/>
            <person name="LaButti K.M."/>
            <person name="Lindquist E.A."/>
            <person name="Yee Ngan C."/>
            <person name="Ohm R.A."/>
            <person name="Salamov A.A."/>
            <person name="Grigoriev I.V."/>
            <person name="Spatafora J.W."/>
            <person name="Berbee M.L."/>
        </authorList>
    </citation>
    <scope>NUCLEOTIDE SEQUENCE [LARGE SCALE GENOMIC DNA]</scope>
    <source>
        <strain evidence="3 4">NRRL 28638</strain>
    </source>
</reference>
<feature type="signal peptide" evidence="2">
    <location>
        <begin position="1"/>
        <end position="18"/>
    </location>
</feature>
<evidence type="ECO:0000313" key="4">
    <source>
        <dbReference type="Proteomes" id="UP000070444"/>
    </source>
</evidence>
<dbReference type="EMBL" id="KQ964526">
    <property type="protein sequence ID" value="KXN69685.1"/>
    <property type="molecule type" value="Genomic_DNA"/>
</dbReference>
<dbReference type="AlphaFoldDB" id="A0A137P3T5"/>
<name>A0A137P3T5_CONC2</name>
<accession>A0A137P3T5</accession>